<reference evidence="1 2" key="1">
    <citation type="journal article" date="2022" name="bioRxiv">
        <title>The genome of the oomycete Peronosclerospora sorghi, a cosmopolitan pathogen of maize and sorghum, is inflated with dispersed pseudogenes.</title>
        <authorList>
            <person name="Fletcher K."/>
            <person name="Martin F."/>
            <person name="Isakeit T."/>
            <person name="Cavanaugh K."/>
            <person name="Magill C."/>
            <person name="Michelmore R."/>
        </authorList>
    </citation>
    <scope>NUCLEOTIDE SEQUENCE [LARGE SCALE GENOMIC DNA]</scope>
    <source>
        <strain evidence="1">P6</strain>
    </source>
</reference>
<dbReference type="EMBL" id="CM047584">
    <property type="protein sequence ID" value="KAI9911274.1"/>
    <property type="molecule type" value="Genomic_DNA"/>
</dbReference>
<gene>
    <name evidence="1" type="ORF">PsorP6_009903</name>
</gene>
<organism evidence="1 2">
    <name type="scientific">Peronosclerospora sorghi</name>
    <dbReference type="NCBI Taxonomy" id="230839"/>
    <lineage>
        <taxon>Eukaryota</taxon>
        <taxon>Sar</taxon>
        <taxon>Stramenopiles</taxon>
        <taxon>Oomycota</taxon>
        <taxon>Peronosporomycetes</taxon>
        <taxon>Peronosporales</taxon>
        <taxon>Peronosporaceae</taxon>
        <taxon>Peronosclerospora</taxon>
    </lineage>
</organism>
<keyword evidence="2" id="KW-1185">Reference proteome</keyword>
<comment type="caution">
    <text evidence="1">The sequence shown here is derived from an EMBL/GenBank/DDBJ whole genome shotgun (WGS) entry which is preliminary data.</text>
</comment>
<proteinExistence type="predicted"/>
<dbReference type="Proteomes" id="UP001163321">
    <property type="component" value="Chromosome 5"/>
</dbReference>
<sequence length="248" mass="28546">MKVSARSQSSLPDDIRREDRSVPVYSEIVGYSRHPSESKLFRLDPSVVPGRDSDKVDAVPDNPGGFEDFVDVHSSLGTLQDVNDGIFQTEIIMIKRKKNQPISSWRSDKPSFARTRLYHKCWRVTRLLASSDVILAQALYRSNQVCNSTFLRFQLRSDALWIVLNTLIPELSPECDVRMLETANGVYKRSWWRSRDSTSRSFVRRVLCIVSYTRPESEVAQTRGVRDVEGHWYRRPVVAGRDGFFTRS</sequence>
<name>A0ACC0VXS1_9STRA</name>
<evidence type="ECO:0000313" key="2">
    <source>
        <dbReference type="Proteomes" id="UP001163321"/>
    </source>
</evidence>
<accession>A0ACC0VXS1</accession>
<protein>
    <submittedName>
        <fullName evidence="1">Uncharacterized protein</fullName>
    </submittedName>
</protein>
<evidence type="ECO:0000313" key="1">
    <source>
        <dbReference type="EMBL" id="KAI9911274.1"/>
    </source>
</evidence>